<reference evidence="3 4" key="1">
    <citation type="submission" date="2018-11" db="EMBL/GenBank/DDBJ databases">
        <title>Genome assembly of Steccherinum ochraceum LE-BIN_3174, the white-rot fungus of the Steccherinaceae family (The Residual Polyporoid clade, Polyporales, Basidiomycota).</title>
        <authorList>
            <person name="Fedorova T.V."/>
            <person name="Glazunova O.A."/>
            <person name="Landesman E.O."/>
            <person name="Moiseenko K.V."/>
            <person name="Psurtseva N.V."/>
            <person name="Savinova O.S."/>
            <person name="Shakhova N.V."/>
            <person name="Tyazhelova T.V."/>
            <person name="Vasina D.V."/>
        </authorList>
    </citation>
    <scope>NUCLEOTIDE SEQUENCE [LARGE SCALE GENOMIC DNA]</scope>
    <source>
        <strain evidence="3 4">LE-BIN_3174</strain>
    </source>
</reference>
<dbReference type="PANTHER" id="PTHR47064">
    <property type="entry name" value="PUTATIVE (AFU_ORTHOLOGUE AFUA_1G08990)-RELATED"/>
    <property type="match status" value="1"/>
</dbReference>
<dbReference type="SUPFAM" id="SSF63829">
    <property type="entry name" value="Calcium-dependent phosphotriesterase"/>
    <property type="match status" value="1"/>
</dbReference>
<dbReference type="Pfam" id="PF08450">
    <property type="entry name" value="SGL"/>
    <property type="match status" value="2"/>
</dbReference>
<dbReference type="PANTHER" id="PTHR47064:SF2">
    <property type="entry name" value="SMP-30_GLUCONOLACTONASE_LRE-LIKE REGION DOMAIN-CONTAINING PROTEIN-RELATED"/>
    <property type="match status" value="1"/>
</dbReference>
<proteinExistence type="predicted"/>
<feature type="domain" description="SMP-30/Gluconolactonase/LRE-like region" evidence="2">
    <location>
        <begin position="273"/>
        <end position="358"/>
    </location>
</feature>
<sequence>MSSPQSHEANSRSHKRKPSKQASNSNQHSVPQKPVGKSSNGRDSPSSSAKANSSSLITQMPILISGLAVLLACVYSAVKATTHGTDVMVVASTANASGQIQAIDRLDFNVFGQDGPFRQSSITEFFNPSNTTPPFFQVFDPRFLQILGPNPSIRIVASNPEFAFAHEAPIWLQETDEVTFASNDGGALGMSDLDHNNQVAKISLKEVQEKIKAAGGGVKPVNVTVTKQLDLPETVQMTNGGTGPLNGSLLLINSGRGPLPPSIVLSDPNPPFTTTVLLDNFFGRQFNSLNDIKIHPTTKKLFFTDAPYGFANQFRPPTLMPNQVYRFDPDTGSVRVVADGFNKSNGVAFSQDGKTAYVYVFFRFSPHIQGLTFKPLWYSRTDTGVNFGVFGLDQTAPATIYAFDVHPTSQAFMNRRVFAYADTGLPDGIQLDTKGNVYSGCGDGVQVWDSDGTLLGKFFIGTTSANMVFAGQGRLVILGETAVYLAEIAASGFNLAH</sequence>
<dbReference type="OrthoDB" id="423498at2759"/>
<keyword evidence="4" id="KW-1185">Reference proteome</keyword>
<feature type="compositionally biased region" description="Polar residues" evidence="1">
    <location>
        <begin position="20"/>
        <end position="30"/>
    </location>
</feature>
<name>A0A4R0R210_9APHY</name>
<comment type="caution">
    <text evidence="3">The sequence shown here is derived from an EMBL/GenBank/DDBJ whole genome shotgun (WGS) entry which is preliminary data.</text>
</comment>
<feature type="domain" description="SMP-30/Gluconolactonase/LRE-like region" evidence="2">
    <location>
        <begin position="395"/>
        <end position="473"/>
    </location>
</feature>
<evidence type="ECO:0000256" key="1">
    <source>
        <dbReference type="SAM" id="MobiDB-lite"/>
    </source>
</evidence>
<dbReference type="AlphaFoldDB" id="A0A4R0R210"/>
<dbReference type="EMBL" id="RWJN01000708">
    <property type="protein sequence ID" value="TCD59896.1"/>
    <property type="molecule type" value="Genomic_DNA"/>
</dbReference>
<accession>A0A4R0R210</accession>
<dbReference type="STRING" id="92696.A0A4R0R210"/>
<dbReference type="Gene3D" id="2.120.10.30">
    <property type="entry name" value="TolB, C-terminal domain"/>
    <property type="match status" value="1"/>
</dbReference>
<protein>
    <recommendedName>
        <fullName evidence="2">SMP-30/Gluconolactonase/LRE-like region domain-containing protein</fullName>
    </recommendedName>
</protein>
<feature type="region of interest" description="Disordered" evidence="1">
    <location>
        <begin position="1"/>
        <end position="52"/>
    </location>
</feature>
<evidence type="ECO:0000313" key="3">
    <source>
        <dbReference type="EMBL" id="TCD59896.1"/>
    </source>
</evidence>
<dbReference type="Proteomes" id="UP000292702">
    <property type="component" value="Unassembled WGS sequence"/>
</dbReference>
<evidence type="ECO:0000259" key="2">
    <source>
        <dbReference type="Pfam" id="PF08450"/>
    </source>
</evidence>
<dbReference type="InterPro" id="IPR013658">
    <property type="entry name" value="SGL"/>
</dbReference>
<dbReference type="InterPro" id="IPR052988">
    <property type="entry name" value="Oryzine_lactonohydrolase"/>
</dbReference>
<gene>
    <name evidence="3" type="ORF">EIP91_011211</name>
</gene>
<organism evidence="3 4">
    <name type="scientific">Steccherinum ochraceum</name>
    <dbReference type="NCBI Taxonomy" id="92696"/>
    <lineage>
        <taxon>Eukaryota</taxon>
        <taxon>Fungi</taxon>
        <taxon>Dikarya</taxon>
        <taxon>Basidiomycota</taxon>
        <taxon>Agaricomycotina</taxon>
        <taxon>Agaricomycetes</taxon>
        <taxon>Polyporales</taxon>
        <taxon>Steccherinaceae</taxon>
        <taxon>Steccherinum</taxon>
    </lineage>
</organism>
<evidence type="ECO:0000313" key="4">
    <source>
        <dbReference type="Proteomes" id="UP000292702"/>
    </source>
</evidence>
<dbReference type="InterPro" id="IPR011042">
    <property type="entry name" value="6-blade_b-propeller_TolB-like"/>
</dbReference>